<accession>A0A1H0MYQ7</accession>
<dbReference type="Gene3D" id="3.60.15.10">
    <property type="entry name" value="Ribonuclease Z/Hydroxyacylglutathione hydrolase-like"/>
    <property type="match status" value="1"/>
</dbReference>
<dbReference type="InterPro" id="IPR052533">
    <property type="entry name" value="WalJ/YycJ-like"/>
</dbReference>
<dbReference type="SMART" id="SM00849">
    <property type="entry name" value="Lactamase_B"/>
    <property type="match status" value="1"/>
</dbReference>
<dbReference type="AlphaFoldDB" id="A0A1H0MYQ7"/>
<evidence type="ECO:0000313" key="3">
    <source>
        <dbReference type="Proteomes" id="UP000182412"/>
    </source>
</evidence>
<dbReference type="Proteomes" id="UP000182412">
    <property type="component" value="Unassembled WGS sequence"/>
</dbReference>
<dbReference type="Pfam" id="PF12706">
    <property type="entry name" value="Lactamase_B_2"/>
    <property type="match status" value="1"/>
</dbReference>
<evidence type="ECO:0000313" key="2">
    <source>
        <dbReference type="EMBL" id="SDO85553.1"/>
    </source>
</evidence>
<dbReference type="OrthoDB" id="1846420at2"/>
<name>A0A1H0MYQ7_SELRU</name>
<reference evidence="2 3" key="1">
    <citation type="submission" date="2016-10" db="EMBL/GenBank/DDBJ databases">
        <authorList>
            <person name="de Groot N.N."/>
        </authorList>
    </citation>
    <scope>NUCLEOTIDE SEQUENCE [LARGE SCALE GENOMIC DNA]</scope>
    <source>
        <strain evidence="2 3">S137</strain>
    </source>
</reference>
<dbReference type="RefSeq" id="WP_074571073.1">
    <property type="nucleotide sequence ID" value="NZ_FNJQ01000002.1"/>
</dbReference>
<organism evidence="2 3">
    <name type="scientific">Selenomonas ruminantium</name>
    <dbReference type="NCBI Taxonomy" id="971"/>
    <lineage>
        <taxon>Bacteria</taxon>
        <taxon>Bacillati</taxon>
        <taxon>Bacillota</taxon>
        <taxon>Negativicutes</taxon>
        <taxon>Selenomonadales</taxon>
        <taxon>Selenomonadaceae</taxon>
        <taxon>Selenomonas</taxon>
    </lineage>
</organism>
<dbReference type="EMBL" id="FNJQ01000002">
    <property type="protein sequence ID" value="SDO85553.1"/>
    <property type="molecule type" value="Genomic_DNA"/>
</dbReference>
<protein>
    <submittedName>
        <fullName evidence="2">Phosphoribosyl 1,2-cyclic phosphodiesterase</fullName>
    </submittedName>
</protein>
<gene>
    <name evidence="2" type="ORF">SAMN05216366_102100</name>
</gene>
<dbReference type="SUPFAM" id="SSF56281">
    <property type="entry name" value="Metallo-hydrolase/oxidoreductase"/>
    <property type="match status" value="1"/>
</dbReference>
<proteinExistence type="predicted"/>
<dbReference type="InterPro" id="IPR036866">
    <property type="entry name" value="RibonucZ/Hydroxyglut_hydro"/>
</dbReference>
<feature type="domain" description="Metallo-beta-lactamase" evidence="1">
    <location>
        <begin position="12"/>
        <end position="180"/>
    </location>
</feature>
<dbReference type="PANTHER" id="PTHR47619">
    <property type="entry name" value="METALLO-HYDROLASE YYCJ-RELATED"/>
    <property type="match status" value="1"/>
</dbReference>
<evidence type="ECO:0000259" key="1">
    <source>
        <dbReference type="SMART" id="SM00849"/>
    </source>
</evidence>
<sequence>MLKIAVHASGSSGNCYTVTDGRITVMLDCGLPYRRIQQLTGFQHPDAVFITHEHNDHIKAAKDFMKKGVDIYMSRGTMEAAGLEENHRLHILKNRQSVSIKGIVVSAFDTQHDAAEPTGFLLDDGEDRLLYATDTYYLHYKFPGLTRIMIECNHSYEILKENVGNGSLPEALEKRLKQSHFSIENLKKFFAANDLSKVKEIWLIHLSKGNADPGQFQKEIEALTGLPVYVAKGG</sequence>
<dbReference type="PANTHER" id="PTHR47619:SF1">
    <property type="entry name" value="EXODEOXYRIBONUCLEASE WALJ"/>
    <property type="match status" value="1"/>
</dbReference>
<dbReference type="InterPro" id="IPR001279">
    <property type="entry name" value="Metallo-B-lactamas"/>
</dbReference>